<keyword evidence="2" id="KW-1185">Reference proteome</keyword>
<dbReference type="WBParaSite" id="ASIM_0000540301-mRNA-1">
    <property type="protein sequence ID" value="ASIM_0000540301-mRNA-1"/>
    <property type="gene ID" value="ASIM_0000540301"/>
</dbReference>
<dbReference type="OrthoDB" id="27187at2759"/>
<evidence type="ECO:0000313" key="2">
    <source>
        <dbReference type="Proteomes" id="UP000267096"/>
    </source>
</evidence>
<proteinExistence type="predicted"/>
<reference evidence="1 2" key="2">
    <citation type="submission" date="2018-11" db="EMBL/GenBank/DDBJ databases">
        <authorList>
            <consortium name="Pathogen Informatics"/>
        </authorList>
    </citation>
    <scope>NUCLEOTIDE SEQUENCE [LARGE SCALE GENOMIC DNA]</scope>
</reference>
<evidence type="ECO:0000313" key="1">
    <source>
        <dbReference type="EMBL" id="VDK25157.1"/>
    </source>
</evidence>
<protein>
    <submittedName>
        <fullName evidence="3">Condensin complex subunit 3</fullName>
    </submittedName>
</protein>
<reference evidence="3" key="1">
    <citation type="submission" date="2017-02" db="UniProtKB">
        <authorList>
            <consortium name="WormBaseParasite"/>
        </authorList>
    </citation>
    <scope>IDENTIFICATION</scope>
</reference>
<sequence length="118" mass="13422">MALGSASTKVRRAALSRLAKDVDLKALSIAQRMELLKLMMQSREPSIHCDALNEMLNEWLTGATDRESNLSDDDVIDTSEYCFASTKLLRFLEPFNDEKVREHPVIIQCMKMVFLTNV</sequence>
<gene>
    <name evidence="1" type="ORF">ASIM_LOCUS5201</name>
</gene>
<dbReference type="Proteomes" id="UP000267096">
    <property type="component" value="Unassembled WGS sequence"/>
</dbReference>
<evidence type="ECO:0000313" key="3">
    <source>
        <dbReference type="WBParaSite" id="ASIM_0000540301-mRNA-1"/>
    </source>
</evidence>
<dbReference type="EMBL" id="UYRR01009930">
    <property type="protein sequence ID" value="VDK25157.1"/>
    <property type="molecule type" value="Genomic_DNA"/>
</dbReference>
<name>A0A0M3JCS0_ANISI</name>
<accession>A0A0M3JCS0</accession>
<dbReference type="AlphaFoldDB" id="A0A0M3JCS0"/>
<organism evidence="3">
    <name type="scientific">Anisakis simplex</name>
    <name type="common">Herring worm</name>
    <dbReference type="NCBI Taxonomy" id="6269"/>
    <lineage>
        <taxon>Eukaryota</taxon>
        <taxon>Metazoa</taxon>
        <taxon>Ecdysozoa</taxon>
        <taxon>Nematoda</taxon>
        <taxon>Chromadorea</taxon>
        <taxon>Rhabditida</taxon>
        <taxon>Spirurina</taxon>
        <taxon>Ascaridomorpha</taxon>
        <taxon>Ascaridoidea</taxon>
        <taxon>Anisakidae</taxon>
        <taxon>Anisakis</taxon>
        <taxon>Anisakis simplex complex</taxon>
    </lineage>
</organism>